<dbReference type="AlphaFoldDB" id="A0A1N7AHE9"/>
<dbReference type="RefSeq" id="WP_169745318.1">
    <property type="nucleotide sequence ID" value="NZ_FTMC01000021.1"/>
</dbReference>
<accession>A0A1N7AHE9</accession>
<evidence type="ECO:0000256" key="4">
    <source>
        <dbReference type="SAM" id="Phobius"/>
    </source>
</evidence>
<dbReference type="Gene3D" id="1.10.10.60">
    <property type="entry name" value="Homeodomain-like"/>
    <property type="match status" value="1"/>
</dbReference>
<organism evidence="6 7">
    <name type="scientific">Pseudomonas flexibilis</name>
    <dbReference type="NCBI Taxonomy" id="706570"/>
    <lineage>
        <taxon>Bacteria</taxon>
        <taxon>Pseudomonadati</taxon>
        <taxon>Pseudomonadota</taxon>
        <taxon>Gammaproteobacteria</taxon>
        <taxon>Pseudomonadales</taxon>
        <taxon>Pseudomonadaceae</taxon>
        <taxon>Pseudomonas</taxon>
    </lineage>
</organism>
<dbReference type="GO" id="GO:0043565">
    <property type="term" value="F:sequence-specific DNA binding"/>
    <property type="evidence" value="ECO:0007669"/>
    <property type="project" value="InterPro"/>
</dbReference>
<feature type="transmembrane region" description="Helical" evidence="4">
    <location>
        <begin position="31"/>
        <end position="53"/>
    </location>
</feature>
<feature type="transmembrane region" description="Helical" evidence="4">
    <location>
        <begin position="121"/>
        <end position="141"/>
    </location>
</feature>
<dbReference type="InterPro" id="IPR009057">
    <property type="entry name" value="Homeodomain-like_sf"/>
</dbReference>
<dbReference type="GO" id="GO:0009893">
    <property type="term" value="P:positive regulation of metabolic process"/>
    <property type="evidence" value="ECO:0007669"/>
    <property type="project" value="UniProtKB-ARBA"/>
</dbReference>
<gene>
    <name evidence="6" type="ORF">SAMN05421672_12166</name>
</gene>
<reference evidence="6 7" key="1">
    <citation type="submission" date="2017-01" db="EMBL/GenBank/DDBJ databases">
        <authorList>
            <person name="Mah S.A."/>
            <person name="Swanson W.J."/>
            <person name="Moy G.W."/>
            <person name="Vacquier V.D."/>
        </authorList>
    </citation>
    <scope>NUCLEOTIDE SEQUENCE [LARGE SCALE GENOMIC DNA]</scope>
    <source>
        <strain evidence="6 7">ATCC 29606</strain>
    </source>
</reference>
<dbReference type="GO" id="GO:0003700">
    <property type="term" value="F:DNA-binding transcription factor activity"/>
    <property type="evidence" value="ECO:0007669"/>
    <property type="project" value="InterPro"/>
</dbReference>
<dbReference type="Pfam" id="PF12833">
    <property type="entry name" value="HTH_18"/>
    <property type="match status" value="1"/>
</dbReference>
<keyword evidence="2 6" id="KW-0238">DNA-binding</keyword>
<keyword evidence="1" id="KW-0805">Transcription regulation</keyword>
<proteinExistence type="predicted"/>
<feature type="transmembrane region" description="Helical" evidence="4">
    <location>
        <begin position="153"/>
        <end position="178"/>
    </location>
</feature>
<name>A0A1N7AHE9_9PSED</name>
<dbReference type="PANTHER" id="PTHR43280:SF29">
    <property type="entry name" value="ARAC-FAMILY TRANSCRIPTIONAL REGULATOR"/>
    <property type="match status" value="1"/>
</dbReference>
<dbReference type="SUPFAM" id="SSF46689">
    <property type="entry name" value="Homeodomain-like"/>
    <property type="match status" value="1"/>
</dbReference>
<keyword evidence="4" id="KW-0812">Transmembrane</keyword>
<dbReference type="InterPro" id="IPR018060">
    <property type="entry name" value="HTH_AraC"/>
</dbReference>
<dbReference type="Proteomes" id="UP000186079">
    <property type="component" value="Unassembled WGS sequence"/>
</dbReference>
<evidence type="ECO:0000256" key="3">
    <source>
        <dbReference type="ARBA" id="ARBA00023163"/>
    </source>
</evidence>
<feature type="transmembrane region" description="Helical" evidence="4">
    <location>
        <begin position="91"/>
        <end position="109"/>
    </location>
</feature>
<dbReference type="PROSITE" id="PS01124">
    <property type="entry name" value="HTH_ARAC_FAMILY_2"/>
    <property type="match status" value="1"/>
</dbReference>
<feature type="transmembrane region" description="Helical" evidence="4">
    <location>
        <begin position="65"/>
        <end position="84"/>
    </location>
</feature>
<keyword evidence="3" id="KW-0804">Transcription</keyword>
<protein>
    <submittedName>
        <fullName evidence="6">AraC-type DNA-binding protein</fullName>
    </submittedName>
</protein>
<evidence type="ECO:0000256" key="1">
    <source>
        <dbReference type="ARBA" id="ARBA00023015"/>
    </source>
</evidence>
<feature type="domain" description="HTH araC/xylS-type" evidence="5">
    <location>
        <begin position="240"/>
        <end position="346"/>
    </location>
</feature>
<dbReference type="EMBL" id="FTMC01000021">
    <property type="protein sequence ID" value="SIR38580.1"/>
    <property type="molecule type" value="Genomic_DNA"/>
</dbReference>
<dbReference type="SMART" id="SM00342">
    <property type="entry name" value="HTH_ARAC"/>
    <property type="match status" value="1"/>
</dbReference>
<dbReference type="PANTHER" id="PTHR43280">
    <property type="entry name" value="ARAC-FAMILY TRANSCRIPTIONAL REGULATOR"/>
    <property type="match status" value="1"/>
</dbReference>
<evidence type="ECO:0000259" key="5">
    <source>
        <dbReference type="PROSITE" id="PS01124"/>
    </source>
</evidence>
<dbReference type="InterPro" id="IPR018062">
    <property type="entry name" value="HTH_AraC-typ_CS"/>
</dbReference>
<sequence length="355" mass="38697">MTWLPHWISLGLGLAALFLLPLWWRQERWSRLLAGCVLALGLIQLHLLLTVLGRPSLPLLLLHELALYCVAPLLFLCVQSLLGMTVRRKALALHLAPLSLVAGLAALQMARPEWLLPIEKILYGASFAAGSVYALVVLKHLGQLAQPASLARVQAVAMALIVLAGLSAALLVFLGIALEHPGFPLAYGSAITALLAGGHLLYQRFPALVEVVGDELREAAEVAGLTLEPRRSQLAGIEIDAKLAELRQQLEAKHLYRDEDLTAAQLANAVGLTPHQLSELVNEHLGINIPRLIKRHRIDEARQLLVEKPALSVLEVGLTVGFSSLSSFYAAFREFEDMAPGMYRKQAAAREKLPD</sequence>
<keyword evidence="4" id="KW-0472">Membrane</keyword>
<evidence type="ECO:0000313" key="7">
    <source>
        <dbReference type="Proteomes" id="UP000186079"/>
    </source>
</evidence>
<evidence type="ECO:0000256" key="2">
    <source>
        <dbReference type="ARBA" id="ARBA00023125"/>
    </source>
</evidence>
<evidence type="ECO:0000313" key="6">
    <source>
        <dbReference type="EMBL" id="SIR38580.1"/>
    </source>
</evidence>
<dbReference type="PROSITE" id="PS00041">
    <property type="entry name" value="HTH_ARAC_FAMILY_1"/>
    <property type="match status" value="1"/>
</dbReference>
<keyword evidence="4" id="KW-1133">Transmembrane helix</keyword>
<feature type="transmembrane region" description="Helical" evidence="4">
    <location>
        <begin position="6"/>
        <end position="24"/>
    </location>
</feature>
<feature type="transmembrane region" description="Helical" evidence="4">
    <location>
        <begin position="184"/>
        <end position="202"/>
    </location>
</feature>